<name>A0A7W6DND8_9RHOB</name>
<feature type="chain" id="PRO_5030608925" evidence="1">
    <location>
        <begin position="29"/>
        <end position="435"/>
    </location>
</feature>
<dbReference type="Proteomes" id="UP000541426">
    <property type="component" value="Unassembled WGS sequence"/>
</dbReference>
<accession>A0A7W6DND8</accession>
<organism evidence="2 3">
    <name type="scientific">Sagittula marina</name>
    <dbReference type="NCBI Taxonomy" id="943940"/>
    <lineage>
        <taxon>Bacteria</taxon>
        <taxon>Pseudomonadati</taxon>
        <taxon>Pseudomonadota</taxon>
        <taxon>Alphaproteobacteria</taxon>
        <taxon>Rhodobacterales</taxon>
        <taxon>Roseobacteraceae</taxon>
        <taxon>Sagittula</taxon>
    </lineage>
</organism>
<evidence type="ECO:0000256" key="1">
    <source>
        <dbReference type="SAM" id="SignalP"/>
    </source>
</evidence>
<dbReference type="PROSITE" id="PS51257">
    <property type="entry name" value="PROKAR_LIPOPROTEIN"/>
    <property type="match status" value="1"/>
</dbReference>
<comment type="caution">
    <text evidence="2">The sequence shown here is derived from an EMBL/GenBank/DDBJ whole genome shotgun (WGS) entry which is preliminary data.</text>
</comment>
<evidence type="ECO:0000313" key="2">
    <source>
        <dbReference type="EMBL" id="MBB3984701.1"/>
    </source>
</evidence>
<feature type="signal peptide" evidence="1">
    <location>
        <begin position="1"/>
        <end position="28"/>
    </location>
</feature>
<proteinExistence type="predicted"/>
<dbReference type="RefSeq" id="WP_183963534.1">
    <property type="nucleotide sequence ID" value="NZ_BAABBZ010000014.1"/>
</dbReference>
<evidence type="ECO:0000313" key="3">
    <source>
        <dbReference type="Proteomes" id="UP000541426"/>
    </source>
</evidence>
<keyword evidence="1" id="KW-0732">Signal</keyword>
<dbReference type="EMBL" id="JACIEJ010000002">
    <property type="protein sequence ID" value="MBB3984701.1"/>
    <property type="molecule type" value="Genomic_DNA"/>
</dbReference>
<reference evidence="2 3" key="1">
    <citation type="submission" date="2020-08" db="EMBL/GenBank/DDBJ databases">
        <title>Genomic Encyclopedia of Type Strains, Phase IV (KMG-IV): sequencing the most valuable type-strain genomes for metagenomic binning, comparative biology and taxonomic classification.</title>
        <authorList>
            <person name="Goeker M."/>
        </authorList>
    </citation>
    <scope>NUCLEOTIDE SEQUENCE [LARGE SCALE GENOMIC DNA]</scope>
    <source>
        <strain evidence="2 3">DSM 102235</strain>
    </source>
</reference>
<protein>
    <submittedName>
        <fullName evidence="2">Uncharacterized protein</fullName>
    </submittedName>
</protein>
<gene>
    <name evidence="2" type="ORF">GGQ68_001017</name>
</gene>
<dbReference type="AlphaFoldDB" id="A0A7W6DND8"/>
<sequence>MRARLHKRLLGTVLQGAVLLGCASPTLAQDNVDIPLDLQAIPEGTGDDTNWSDVTDTRPVRFEFGLGLRRETMGGPLDSLVDDAGALSFASLAVDIDTQMGAGFDFLGRGVAHFEEGETDLLLQRAVLSFAPQGSRLRASLGKEYFAHSFTELAHVLDLSPREAARIDTDDTREDYAYPFARLGFDVGAHHLSLIAMSQGHDLTHAEDDPWLYALRYETQRGEANLSAQVIHRDDADTEFGFGINAPVGVAILSFEGTVSDRRRLPMTDLRPGGGELRATGADTPTYQTVLAARVPVSSKWQAEAAYLYNGHGYSDAEWRDFRSAEDAVLAGLRVGNFRYADFLGDAQEAHADQYLRRNYVTFALSSLEEIGQWSATAGAVGGLDDGSAFGFAEASRPIGTAGRFSVSMSGGSGSRDSEFVRRSAEVEMKLVWGF</sequence>
<keyword evidence="3" id="KW-1185">Reference proteome</keyword>